<keyword evidence="5 6" id="KW-0472">Membrane</keyword>
<dbReference type="GO" id="GO:0022857">
    <property type="term" value="F:transmembrane transporter activity"/>
    <property type="evidence" value="ECO:0007669"/>
    <property type="project" value="TreeGrafter"/>
</dbReference>
<dbReference type="PANTHER" id="PTHR30572">
    <property type="entry name" value="MEMBRANE COMPONENT OF TRANSPORTER-RELATED"/>
    <property type="match status" value="1"/>
</dbReference>
<accession>A0A7G5H1D0</accession>
<evidence type="ECO:0000259" key="7">
    <source>
        <dbReference type="Pfam" id="PF02687"/>
    </source>
</evidence>
<dbReference type="EMBL" id="CP059732">
    <property type="protein sequence ID" value="QMW04922.1"/>
    <property type="molecule type" value="Genomic_DNA"/>
</dbReference>
<feature type="domain" description="ABC3 transporter permease C-terminal" evidence="7">
    <location>
        <begin position="102"/>
        <end position="214"/>
    </location>
</feature>
<reference evidence="8 9" key="1">
    <citation type="submission" date="2020-07" db="EMBL/GenBank/DDBJ databases">
        <title>Spirosoma foliorum sp. nov., isolated from the leaves on the Nejang mountain Korea, Republic of.</title>
        <authorList>
            <person name="Ho H."/>
            <person name="Lee Y.-J."/>
            <person name="Nurcahyanto D.-A."/>
            <person name="Kim S.-G."/>
        </authorList>
    </citation>
    <scope>NUCLEOTIDE SEQUENCE [LARGE SCALE GENOMIC DNA]</scope>
    <source>
        <strain evidence="8 9">PL0136</strain>
    </source>
</reference>
<evidence type="ECO:0000313" key="9">
    <source>
        <dbReference type="Proteomes" id="UP000515369"/>
    </source>
</evidence>
<keyword evidence="9" id="KW-1185">Reference proteome</keyword>
<keyword evidence="3 6" id="KW-0812">Transmembrane</keyword>
<dbReference type="InterPro" id="IPR003838">
    <property type="entry name" value="ABC3_permease_C"/>
</dbReference>
<gene>
    <name evidence="8" type="ORF">H3H32_08495</name>
</gene>
<dbReference type="Pfam" id="PF02687">
    <property type="entry name" value="FtsX"/>
    <property type="match status" value="1"/>
</dbReference>
<protein>
    <recommendedName>
        <fullName evidence="7">ABC3 transporter permease C-terminal domain-containing protein</fullName>
    </recommendedName>
</protein>
<evidence type="ECO:0000256" key="6">
    <source>
        <dbReference type="SAM" id="Phobius"/>
    </source>
</evidence>
<feature type="transmembrane region" description="Helical" evidence="6">
    <location>
        <begin position="184"/>
        <end position="204"/>
    </location>
</feature>
<dbReference type="InterPro" id="IPR050250">
    <property type="entry name" value="Macrolide_Exporter_MacB"/>
</dbReference>
<name>A0A7G5H1D0_9BACT</name>
<organism evidence="8 9">
    <name type="scientific">Spirosoma foliorum</name>
    <dbReference type="NCBI Taxonomy" id="2710596"/>
    <lineage>
        <taxon>Bacteria</taxon>
        <taxon>Pseudomonadati</taxon>
        <taxon>Bacteroidota</taxon>
        <taxon>Cytophagia</taxon>
        <taxon>Cytophagales</taxon>
        <taxon>Cytophagaceae</taxon>
        <taxon>Spirosoma</taxon>
    </lineage>
</organism>
<comment type="subcellular location">
    <subcellularLocation>
        <location evidence="1">Cell membrane</location>
        <topology evidence="1">Multi-pass membrane protein</topology>
    </subcellularLocation>
</comment>
<proteinExistence type="predicted"/>
<evidence type="ECO:0000256" key="4">
    <source>
        <dbReference type="ARBA" id="ARBA00022989"/>
    </source>
</evidence>
<sequence>MTASSEVPGQEIFWTDEWQRFHQPAAEYKLCRMLAVDEDFIPTCHIKLLAGRNFDNELVLDNDAVIINQSFPGNAFDYFFLDDHFPQQYESDERVGSLLSWLAVLAIRIACLGLLGLALFTTKQRTKEIGIRKVLGASTESIVTLLAKAFLKPVGLAVLLASPLGWYAMSWWLEGFAYKTAIKWWTFVVAGGLAVSIALLTISFQSVKAALMNPVMSLRSE</sequence>
<dbReference type="PANTHER" id="PTHR30572:SF18">
    <property type="entry name" value="ABC-TYPE MACROLIDE FAMILY EXPORT SYSTEM PERMEASE COMPONENT 2"/>
    <property type="match status" value="1"/>
</dbReference>
<keyword evidence="4 6" id="KW-1133">Transmembrane helix</keyword>
<evidence type="ECO:0000256" key="1">
    <source>
        <dbReference type="ARBA" id="ARBA00004651"/>
    </source>
</evidence>
<evidence type="ECO:0000313" key="8">
    <source>
        <dbReference type="EMBL" id="QMW04922.1"/>
    </source>
</evidence>
<dbReference type="KEGG" id="sfol:H3H32_08495"/>
<evidence type="ECO:0000256" key="5">
    <source>
        <dbReference type="ARBA" id="ARBA00023136"/>
    </source>
</evidence>
<dbReference type="Proteomes" id="UP000515369">
    <property type="component" value="Chromosome"/>
</dbReference>
<dbReference type="GO" id="GO:0005886">
    <property type="term" value="C:plasma membrane"/>
    <property type="evidence" value="ECO:0007669"/>
    <property type="project" value="UniProtKB-SubCell"/>
</dbReference>
<feature type="transmembrane region" description="Helical" evidence="6">
    <location>
        <begin position="142"/>
        <end position="164"/>
    </location>
</feature>
<feature type="transmembrane region" description="Helical" evidence="6">
    <location>
        <begin position="98"/>
        <end position="121"/>
    </location>
</feature>
<dbReference type="AlphaFoldDB" id="A0A7G5H1D0"/>
<dbReference type="RefSeq" id="WP_182462273.1">
    <property type="nucleotide sequence ID" value="NZ_CP059732.1"/>
</dbReference>
<evidence type="ECO:0000256" key="2">
    <source>
        <dbReference type="ARBA" id="ARBA00022475"/>
    </source>
</evidence>
<evidence type="ECO:0000256" key="3">
    <source>
        <dbReference type="ARBA" id="ARBA00022692"/>
    </source>
</evidence>
<keyword evidence="2" id="KW-1003">Cell membrane</keyword>